<protein>
    <submittedName>
        <fullName evidence="1">Uncharacterized protein</fullName>
    </submittedName>
</protein>
<reference evidence="2" key="2">
    <citation type="submission" date="2019-10" db="EMBL/GenBank/DDBJ databases">
        <title>A de novo genome assembly of a pear dwarfing rootstock.</title>
        <authorList>
            <person name="Wang F."/>
            <person name="Wang J."/>
            <person name="Li S."/>
            <person name="Zhang Y."/>
            <person name="Fang M."/>
            <person name="Ma L."/>
            <person name="Zhao Y."/>
            <person name="Jiang S."/>
        </authorList>
    </citation>
    <scope>NUCLEOTIDE SEQUENCE [LARGE SCALE GENOMIC DNA]</scope>
</reference>
<comment type="caution">
    <text evidence="1">The sequence shown here is derived from an EMBL/GenBank/DDBJ whole genome shotgun (WGS) entry which is preliminary data.</text>
</comment>
<reference evidence="1 2" key="1">
    <citation type="submission" date="2019-09" db="EMBL/GenBank/DDBJ databases">
        <authorList>
            <person name="Ou C."/>
        </authorList>
    </citation>
    <scope>NUCLEOTIDE SEQUENCE [LARGE SCALE GENOMIC DNA]</scope>
    <source>
        <strain evidence="1">S2</strain>
        <tissue evidence="1">Leaf</tissue>
    </source>
</reference>
<gene>
    <name evidence="1" type="ORF">D8674_004378</name>
</gene>
<organism evidence="1 2">
    <name type="scientific">Pyrus ussuriensis x Pyrus communis</name>
    <dbReference type="NCBI Taxonomy" id="2448454"/>
    <lineage>
        <taxon>Eukaryota</taxon>
        <taxon>Viridiplantae</taxon>
        <taxon>Streptophyta</taxon>
        <taxon>Embryophyta</taxon>
        <taxon>Tracheophyta</taxon>
        <taxon>Spermatophyta</taxon>
        <taxon>Magnoliopsida</taxon>
        <taxon>eudicotyledons</taxon>
        <taxon>Gunneridae</taxon>
        <taxon>Pentapetalae</taxon>
        <taxon>rosids</taxon>
        <taxon>fabids</taxon>
        <taxon>Rosales</taxon>
        <taxon>Rosaceae</taxon>
        <taxon>Amygdaloideae</taxon>
        <taxon>Maleae</taxon>
        <taxon>Pyrus</taxon>
    </lineage>
</organism>
<dbReference type="AlphaFoldDB" id="A0A5N5FKC5"/>
<dbReference type="EMBL" id="SMOL01000695">
    <property type="protein sequence ID" value="KAB2603373.1"/>
    <property type="molecule type" value="Genomic_DNA"/>
</dbReference>
<reference evidence="1 2" key="3">
    <citation type="submission" date="2019-11" db="EMBL/GenBank/DDBJ databases">
        <title>A de novo genome assembly of a pear dwarfing rootstock.</title>
        <authorList>
            <person name="Wang F."/>
            <person name="Wang J."/>
            <person name="Li S."/>
            <person name="Zhang Y."/>
            <person name="Fang M."/>
            <person name="Ma L."/>
            <person name="Zhao Y."/>
            <person name="Jiang S."/>
        </authorList>
    </citation>
    <scope>NUCLEOTIDE SEQUENCE [LARGE SCALE GENOMIC DNA]</scope>
    <source>
        <strain evidence="1">S2</strain>
        <tissue evidence="1">Leaf</tissue>
    </source>
</reference>
<evidence type="ECO:0000313" key="1">
    <source>
        <dbReference type="EMBL" id="KAB2603373.1"/>
    </source>
</evidence>
<dbReference type="Proteomes" id="UP000327157">
    <property type="component" value="Chromosome 10"/>
</dbReference>
<accession>A0A5N5FKC5</accession>
<keyword evidence="2" id="KW-1185">Reference proteome</keyword>
<proteinExistence type="predicted"/>
<evidence type="ECO:0000313" key="2">
    <source>
        <dbReference type="Proteomes" id="UP000327157"/>
    </source>
</evidence>
<name>A0A5N5FKC5_9ROSA</name>
<sequence length="124" mass="13878">MTLNHIALINVRNRINLSVGSADFGSKLQTAQNELENEPYILGKLRMSIFWSISRIVNIIFLEEVMAVLTLNGSQEAEQFVTDKKALKAINPINLAAKIDAVKNKPVDTYSNIRGNGIKDEDYE</sequence>